<dbReference type="CDD" id="cd07025">
    <property type="entry name" value="Peptidase_S66"/>
    <property type="match status" value="1"/>
</dbReference>
<dbReference type="Gene3D" id="3.50.30.60">
    <property type="entry name" value="LD-carboxypeptidase A C-terminal domain-like"/>
    <property type="match status" value="1"/>
</dbReference>
<evidence type="ECO:0000313" key="10">
    <source>
        <dbReference type="EMBL" id="TYB75353.1"/>
    </source>
</evidence>
<dbReference type="PANTHER" id="PTHR30237">
    <property type="entry name" value="MURAMOYLTETRAPEPTIDE CARBOXYPEPTIDASE"/>
    <property type="match status" value="1"/>
</dbReference>
<sequence length="343" mass="37958">MYIYAMSKISLLIVLCCSVLFFGTDTAKQVESSTQKPQKLIQPPYLKAGDTVAIVAPSGILKNRQAEVQRAVKLLESWGLHALVGKHVFSQDNHFAGTDLERCEDFQKAMDNPTVSAIWAARGGYGTVRILDKLDYTQLKKDPKWLIGYSDITALHNDFHNEGFETIHAMMCTSLTADEAGLDQTIATFKKALFGESLSYTLEGSNYNKIGKVNAPIVGGNLTMLHTMLGSKSSIDTSGKILFIEEIGEYKYHVDRMLQSLKRAGYFDNCAGVLVGDMTKMRKNTTVWGSSIEQLILDALSDYDFPIAFNMPAGHEDDNRAMILGQDVELVVGKDQSTLQFSK</sequence>
<dbReference type="GO" id="GO:0006508">
    <property type="term" value="P:proteolysis"/>
    <property type="evidence" value="ECO:0007669"/>
    <property type="project" value="UniProtKB-KW"/>
</dbReference>
<keyword evidence="2 10" id="KW-0121">Carboxypeptidase</keyword>
<keyword evidence="3" id="KW-0645">Protease</keyword>
<evidence type="ECO:0000256" key="5">
    <source>
        <dbReference type="ARBA" id="ARBA00022825"/>
    </source>
</evidence>
<accession>A0A5D0R1F7</accession>
<evidence type="ECO:0000256" key="1">
    <source>
        <dbReference type="ARBA" id="ARBA00010233"/>
    </source>
</evidence>
<keyword evidence="7" id="KW-0732">Signal</keyword>
<dbReference type="InterPro" id="IPR040449">
    <property type="entry name" value="Peptidase_S66_N"/>
</dbReference>
<protein>
    <submittedName>
        <fullName evidence="10">LD-carboxypeptidase</fullName>
    </submittedName>
</protein>
<dbReference type="GO" id="GO:0008236">
    <property type="term" value="F:serine-type peptidase activity"/>
    <property type="evidence" value="ECO:0007669"/>
    <property type="project" value="UniProtKB-KW"/>
</dbReference>
<evidence type="ECO:0000313" key="11">
    <source>
        <dbReference type="Proteomes" id="UP000324358"/>
    </source>
</evidence>
<evidence type="ECO:0000256" key="2">
    <source>
        <dbReference type="ARBA" id="ARBA00022645"/>
    </source>
</evidence>
<dbReference type="InterPro" id="IPR027478">
    <property type="entry name" value="LdcA_N"/>
</dbReference>
<name>A0A5D0R1F7_9FLAO</name>
<feature type="domain" description="LD-carboxypeptidase N-terminal" evidence="8">
    <location>
        <begin position="52"/>
        <end position="169"/>
    </location>
</feature>
<dbReference type="InterPro" id="IPR027461">
    <property type="entry name" value="Carboxypeptidase_A_C_sf"/>
</dbReference>
<dbReference type="InterPro" id="IPR003507">
    <property type="entry name" value="S66_fam"/>
</dbReference>
<proteinExistence type="inferred from homology"/>
<dbReference type="Proteomes" id="UP000324358">
    <property type="component" value="Unassembled WGS sequence"/>
</dbReference>
<dbReference type="EMBL" id="VSKL01000001">
    <property type="protein sequence ID" value="TYB75353.1"/>
    <property type="molecule type" value="Genomic_DNA"/>
</dbReference>
<evidence type="ECO:0000259" key="9">
    <source>
        <dbReference type="Pfam" id="PF17676"/>
    </source>
</evidence>
<evidence type="ECO:0000256" key="4">
    <source>
        <dbReference type="ARBA" id="ARBA00022801"/>
    </source>
</evidence>
<dbReference type="Pfam" id="PF02016">
    <property type="entry name" value="Peptidase_S66"/>
    <property type="match status" value="1"/>
</dbReference>
<feature type="signal peptide" evidence="7">
    <location>
        <begin position="1"/>
        <end position="27"/>
    </location>
</feature>
<dbReference type="SUPFAM" id="SSF141986">
    <property type="entry name" value="LD-carboxypeptidase A C-terminal domain-like"/>
    <property type="match status" value="1"/>
</dbReference>
<evidence type="ECO:0000259" key="8">
    <source>
        <dbReference type="Pfam" id="PF02016"/>
    </source>
</evidence>
<dbReference type="SUPFAM" id="SSF52317">
    <property type="entry name" value="Class I glutamine amidotransferase-like"/>
    <property type="match status" value="1"/>
</dbReference>
<evidence type="ECO:0000256" key="6">
    <source>
        <dbReference type="PIRSR" id="PIRSR028757-1"/>
    </source>
</evidence>
<dbReference type="GO" id="GO:0004180">
    <property type="term" value="F:carboxypeptidase activity"/>
    <property type="evidence" value="ECO:0007669"/>
    <property type="project" value="UniProtKB-KW"/>
</dbReference>
<dbReference type="InterPro" id="IPR029062">
    <property type="entry name" value="Class_I_gatase-like"/>
</dbReference>
<organism evidence="10 11">
    <name type="scientific">Bizionia algoritergicola</name>
    <dbReference type="NCBI Taxonomy" id="291187"/>
    <lineage>
        <taxon>Bacteria</taxon>
        <taxon>Pseudomonadati</taxon>
        <taxon>Bacteroidota</taxon>
        <taxon>Flavobacteriia</taxon>
        <taxon>Flavobacteriales</taxon>
        <taxon>Flavobacteriaceae</taxon>
        <taxon>Bizionia</taxon>
    </lineage>
</organism>
<dbReference type="AlphaFoldDB" id="A0A5D0R1F7"/>
<keyword evidence="5" id="KW-0720">Serine protease</keyword>
<reference evidence="10 11" key="1">
    <citation type="submission" date="2019-08" db="EMBL/GenBank/DDBJ databases">
        <title>Genomes of Antarctic Bizionia species.</title>
        <authorList>
            <person name="Bowman J.P."/>
        </authorList>
    </citation>
    <scope>NUCLEOTIDE SEQUENCE [LARGE SCALE GENOMIC DNA]</scope>
    <source>
        <strain evidence="10 11">APA-1</strain>
    </source>
</reference>
<keyword evidence="11" id="KW-1185">Reference proteome</keyword>
<dbReference type="Gene3D" id="3.40.50.10740">
    <property type="entry name" value="Class I glutamine amidotransferase-like"/>
    <property type="match status" value="1"/>
</dbReference>
<comment type="similarity">
    <text evidence="1">Belongs to the peptidase S66 family.</text>
</comment>
<comment type="caution">
    <text evidence="10">The sequence shown here is derived from an EMBL/GenBank/DDBJ whole genome shotgun (WGS) entry which is preliminary data.</text>
</comment>
<gene>
    <name evidence="10" type="ORF">ES675_04295</name>
</gene>
<dbReference type="PANTHER" id="PTHR30237:SF2">
    <property type="entry name" value="MUREIN TETRAPEPTIDE CARBOXYPEPTIDASE"/>
    <property type="match status" value="1"/>
</dbReference>
<feature type="domain" description="LD-carboxypeptidase C-terminal" evidence="9">
    <location>
        <begin position="216"/>
        <end position="330"/>
    </location>
</feature>
<feature type="active site" description="Charge relay system" evidence="6">
    <location>
        <position position="315"/>
    </location>
</feature>
<feature type="active site" description="Charge relay system" evidence="6">
    <location>
        <position position="245"/>
    </location>
</feature>
<feature type="chain" id="PRO_5023075378" evidence="7">
    <location>
        <begin position="28"/>
        <end position="343"/>
    </location>
</feature>
<dbReference type="Pfam" id="PF17676">
    <property type="entry name" value="Peptidase_S66C"/>
    <property type="match status" value="1"/>
</dbReference>
<dbReference type="OrthoDB" id="9807329at2"/>
<dbReference type="PIRSF" id="PIRSF028757">
    <property type="entry name" value="LD-carboxypeptidase"/>
    <property type="match status" value="1"/>
</dbReference>
<keyword evidence="4" id="KW-0378">Hydrolase</keyword>
<feature type="active site" description="Nucleophile" evidence="6">
    <location>
        <position position="150"/>
    </location>
</feature>
<evidence type="ECO:0000256" key="7">
    <source>
        <dbReference type="SAM" id="SignalP"/>
    </source>
</evidence>
<dbReference type="InterPro" id="IPR040921">
    <property type="entry name" value="Peptidase_S66C"/>
</dbReference>
<evidence type="ECO:0000256" key="3">
    <source>
        <dbReference type="ARBA" id="ARBA00022670"/>
    </source>
</evidence>